<protein>
    <submittedName>
        <fullName evidence="2">VOC family protein</fullName>
    </submittedName>
</protein>
<keyword evidence="3" id="KW-1185">Reference proteome</keyword>
<accession>A0A8J2VCZ3</accession>
<comment type="caution">
    <text evidence="2">The sequence shown here is derived from an EMBL/GenBank/DDBJ whole genome shotgun (WGS) entry which is preliminary data.</text>
</comment>
<sequence>MTTLNPYLNFNGNAEEAFNFYKSVFGGEFLGLQRFKDMPEDEKSPGHIPEKDQDLILHIALPIGNNILMASDCIEAFGYRAVFGSSNYISVQPDSEEETRRIFNALSAGGDIERPLEEMFWGDLFGSFTDQFGIKWMVNYEMKKE</sequence>
<dbReference type="InterPro" id="IPR028973">
    <property type="entry name" value="PhnB-like"/>
</dbReference>
<evidence type="ECO:0000259" key="1">
    <source>
        <dbReference type="Pfam" id="PF06983"/>
    </source>
</evidence>
<organism evidence="2 3">
    <name type="scientific">Planktosalinus lacus</name>
    <dbReference type="NCBI Taxonomy" id="1526573"/>
    <lineage>
        <taxon>Bacteria</taxon>
        <taxon>Pseudomonadati</taxon>
        <taxon>Bacteroidota</taxon>
        <taxon>Flavobacteriia</taxon>
        <taxon>Flavobacteriales</taxon>
        <taxon>Flavobacteriaceae</taxon>
        <taxon>Planktosalinus</taxon>
    </lineage>
</organism>
<dbReference type="Proteomes" id="UP000652231">
    <property type="component" value="Unassembled WGS sequence"/>
</dbReference>
<reference evidence="2" key="1">
    <citation type="journal article" date="2014" name="Int. J. Syst. Evol. Microbiol.">
        <title>Complete genome sequence of Corynebacterium casei LMG S-19264T (=DSM 44701T), isolated from a smear-ripened cheese.</title>
        <authorList>
            <consortium name="US DOE Joint Genome Institute (JGI-PGF)"/>
            <person name="Walter F."/>
            <person name="Albersmeier A."/>
            <person name="Kalinowski J."/>
            <person name="Ruckert C."/>
        </authorList>
    </citation>
    <scope>NUCLEOTIDE SEQUENCE</scope>
    <source>
        <strain evidence="2">CGMCC 1.12924</strain>
    </source>
</reference>
<evidence type="ECO:0000313" key="2">
    <source>
        <dbReference type="EMBL" id="GGD99876.1"/>
    </source>
</evidence>
<dbReference type="Pfam" id="PF06983">
    <property type="entry name" value="3-dmu-9_3-mt"/>
    <property type="match status" value="1"/>
</dbReference>
<dbReference type="PANTHER" id="PTHR33990:SF1">
    <property type="entry name" value="PROTEIN YJDN"/>
    <property type="match status" value="1"/>
</dbReference>
<dbReference type="RefSeq" id="WP_188442908.1">
    <property type="nucleotide sequence ID" value="NZ_BMGK01000011.1"/>
</dbReference>
<dbReference type="InterPro" id="IPR029068">
    <property type="entry name" value="Glyas_Bleomycin-R_OHBP_Dase"/>
</dbReference>
<proteinExistence type="predicted"/>
<dbReference type="CDD" id="cd06588">
    <property type="entry name" value="PhnB_like"/>
    <property type="match status" value="1"/>
</dbReference>
<dbReference type="SUPFAM" id="SSF54593">
    <property type="entry name" value="Glyoxalase/Bleomycin resistance protein/Dihydroxybiphenyl dioxygenase"/>
    <property type="match status" value="1"/>
</dbReference>
<dbReference type="Gene3D" id="3.10.180.10">
    <property type="entry name" value="2,3-Dihydroxybiphenyl 1,2-Dioxygenase, domain 1"/>
    <property type="match status" value="1"/>
</dbReference>
<dbReference type="AlphaFoldDB" id="A0A8J2VCZ3"/>
<dbReference type="PANTHER" id="PTHR33990">
    <property type="entry name" value="PROTEIN YJDN-RELATED"/>
    <property type="match status" value="1"/>
</dbReference>
<gene>
    <name evidence="2" type="ORF">GCM10011312_24220</name>
</gene>
<feature type="domain" description="PhnB-like" evidence="1">
    <location>
        <begin position="5"/>
        <end position="138"/>
    </location>
</feature>
<name>A0A8J2VCZ3_9FLAO</name>
<evidence type="ECO:0000313" key="3">
    <source>
        <dbReference type="Proteomes" id="UP000652231"/>
    </source>
</evidence>
<dbReference type="EMBL" id="BMGK01000011">
    <property type="protein sequence ID" value="GGD99876.1"/>
    <property type="molecule type" value="Genomic_DNA"/>
</dbReference>
<reference evidence="2" key="2">
    <citation type="submission" date="2020-09" db="EMBL/GenBank/DDBJ databases">
        <authorList>
            <person name="Sun Q."/>
            <person name="Zhou Y."/>
        </authorList>
    </citation>
    <scope>NUCLEOTIDE SEQUENCE</scope>
    <source>
        <strain evidence="2">CGMCC 1.12924</strain>
    </source>
</reference>